<name>A0A5C6F5R8_9BACT</name>
<keyword evidence="4" id="KW-1185">Reference proteome</keyword>
<keyword evidence="2" id="KW-0732">Signal</keyword>
<dbReference type="RefSeq" id="WP_186775549.1">
    <property type="nucleotide sequence ID" value="NZ_SJPW01000003.1"/>
</dbReference>
<dbReference type="EMBL" id="SJPW01000003">
    <property type="protein sequence ID" value="TWU57053.1"/>
    <property type="molecule type" value="Genomic_DNA"/>
</dbReference>
<feature type="region of interest" description="Disordered" evidence="1">
    <location>
        <begin position="31"/>
        <end position="58"/>
    </location>
</feature>
<dbReference type="PROSITE" id="PS51257">
    <property type="entry name" value="PROKAR_LIPOPROTEIN"/>
    <property type="match status" value="1"/>
</dbReference>
<evidence type="ECO:0000256" key="1">
    <source>
        <dbReference type="SAM" id="MobiDB-lite"/>
    </source>
</evidence>
<reference evidence="3 4" key="1">
    <citation type="submission" date="2019-02" db="EMBL/GenBank/DDBJ databases">
        <title>Deep-cultivation of Planctomycetes and their phenomic and genomic characterization uncovers novel biology.</title>
        <authorList>
            <person name="Wiegand S."/>
            <person name="Jogler M."/>
            <person name="Boedeker C."/>
            <person name="Pinto D."/>
            <person name="Vollmers J."/>
            <person name="Rivas-Marin E."/>
            <person name="Kohn T."/>
            <person name="Peeters S.H."/>
            <person name="Heuer A."/>
            <person name="Rast P."/>
            <person name="Oberbeckmann S."/>
            <person name="Bunk B."/>
            <person name="Jeske O."/>
            <person name="Meyerdierks A."/>
            <person name="Storesund J.E."/>
            <person name="Kallscheuer N."/>
            <person name="Luecker S."/>
            <person name="Lage O.M."/>
            <person name="Pohl T."/>
            <person name="Merkel B.J."/>
            <person name="Hornburger P."/>
            <person name="Mueller R.-W."/>
            <person name="Bruemmer F."/>
            <person name="Labrenz M."/>
            <person name="Spormann A.M."/>
            <person name="Op Den Camp H."/>
            <person name="Overmann J."/>
            <person name="Amann R."/>
            <person name="Jetten M.S.M."/>
            <person name="Mascher T."/>
            <person name="Medema M.H."/>
            <person name="Devos D.P."/>
            <person name="Kaster A.-K."/>
            <person name="Ovreas L."/>
            <person name="Rohde M."/>
            <person name="Galperin M.Y."/>
            <person name="Jogler C."/>
        </authorList>
    </citation>
    <scope>NUCLEOTIDE SEQUENCE [LARGE SCALE GENOMIC DNA]</scope>
    <source>
        <strain evidence="3 4">Poly51</strain>
    </source>
</reference>
<evidence type="ECO:0000313" key="3">
    <source>
        <dbReference type="EMBL" id="TWU57053.1"/>
    </source>
</evidence>
<proteinExistence type="predicted"/>
<feature type="signal peptide" evidence="2">
    <location>
        <begin position="1"/>
        <end position="19"/>
    </location>
</feature>
<accession>A0A5C6F5R8</accession>
<dbReference type="Proteomes" id="UP000318288">
    <property type="component" value="Unassembled WGS sequence"/>
</dbReference>
<evidence type="ECO:0000313" key="4">
    <source>
        <dbReference type="Proteomes" id="UP000318288"/>
    </source>
</evidence>
<dbReference type="AlphaFoldDB" id="A0A5C6F5R8"/>
<evidence type="ECO:0000256" key="2">
    <source>
        <dbReference type="SAM" id="SignalP"/>
    </source>
</evidence>
<evidence type="ECO:0008006" key="5">
    <source>
        <dbReference type="Google" id="ProtNLM"/>
    </source>
</evidence>
<comment type="caution">
    <text evidence="3">The sequence shown here is derived from an EMBL/GenBank/DDBJ whole genome shotgun (WGS) entry which is preliminary data.</text>
</comment>
<protein>
    <recommendedName>
        <fullName evidence="5">Secreted protein</fullName>
    </recommendedName>
</protein>
<gene>
    <name evidence="3" type="ORF">Poly51_29740</name>
</gene>
<organism evidence="3 4">
    <name type="scientific">Rubripirellula tenax</name>
    <dbReference type="NCBI Taxonomy" id="2528015"/>
    <lineage>
        <taxon>Bacteria</taxon>
        <taxon>Pseudomonadati</taxon>
        <taxon>Planctomycetota</taxon>
        <taxon>Planctomycetia</taxon>
        <taxon>Pirellulales</taxon>
        <taxon>Pirellulaceae</taxon>
        <taxon>Rubripirellula</taxon>
    </lineage>
</organism>
<feature type="chain" id="PRO_5022794232" description="Secreted protein" evidence="2">
    <location>
        <begin position="20"/>
        <end position="58"/>
    </location>
</feature>
<sequence precursor="true">MRHPICVCLVLLAMGLVSGCGEPEPTVIGAGDDAAFTDPNLNPGANPDYDAVDEAVEE</sequence>